<sequence>MSIQQSFLEACQNNDMLKCAMLISSYKNEILQEPPFIFECVALGDVHTLLLMLNNGLNPNLCDFEVISLLHLCSQLDESDEVDLLFVFVADPHQLIVYGETPLISELRVQGGHYIDKNV</sequence>
<dbReference type="RefSeq" id="WP_090915044.1">
    <property type="nucleotide sequence ID" value="NZ_FMVM01000001.1"/>
</dbReference>
<proteinExistence type="predicted"/>
<dbReference type="EMBL" id="FMVM01000001">
    <property type="protein sequence ID" value="SCX84271.1"/>
    <property type="molecule type" value="Genomic_DNA"/>
</dbReference>
<keyword evidence="2" id="KW-1185">Reference proteome</keyword>
<reference evidence="2" key="1">
    <citation type="submission" date="2016-10" db="EMBL/GenBank/DDBJ databases">
        <authorList>
            <person name="Varghese N."/>
            <person name="Submissions S."/>
        </authorList>
    </citation>
    <scope>NUCLEOTIDE SEQUENCE [LARGE SCALE GENOMIC DNA]</scope>
    <source>
        <strain evidence="2">BL9</strain>
    </source>
</reference>
<evidence type="ECO:0000313" key="2">
    <source>
        <dbReference type="Proteomes" id="UP000198538"/>
    </source>
</evidence>
<gene>
    <name evidence="1" type="ORF">SAMN05720606_101197</name>
</gene>
<evidence type="ECO:0008006" key="3">
    <source>
        <dbReference type="Google" id="ProtNLM"/>
    </source>
</evidence>
<name>A0A1G5B2I1_9BACL</name>
<dbReference type="SUPFAM" id="SSF48403">
    <property type="entry name" value="Ankyrin repeat"/>
    <property type="match status" value="1"/>
</dbReference>
<dbReference type="Proteomes" id="UP000198538">
    <property type="component" value="Unassembled WGS sequence"/>
</dbReference>
<dbReference type="InterPro" id="IPR036770">
    <property type="entry name" value="Ankyrin_rpt-contain_sf"/>
</dbReference>
<dbReference type="AlphaFoldDB" id="A0A1G5B2I1"/>
<evidence type="ECO:0000313" key="1">
    <source>
        <dbReference type="EMBL" id="SCX84271.1"/>
    </source>
</evidence>
<protein>
    <recommendedName>
        <fullName evidence="3">Ankyrin repeat-containing protein</fullName>
    </recommendedName>
</protein>
<organism evidence="1 2">
    <name type="scientific">Paenibacillus polysaccharolyticus</name>
    <dbReference type="NCBI Taxonomy" id="582692"/>
    <lineage>
        <taxon>Bacteria</taxon>
        <taxon>Bacillati</taxon>
        <taxon>Bacillota</taxon>
        <taxon>Bacilli</taxon>
        <taxon>Bacillales</taxon>
        <taxon>Paenibacillaceae</taxon>
        <taxon>Paenibacillus</taxon>
    </lineage>
</organism>
<accession>A0A1G5B2I1</accession>
<dbReference type="Gene3D" id="1.25.40.20">
    <property type="entry name" value="Ankyrin repeat-containing domain"/>
    <property type="match status" value="1"/>
</dbReference>